<feature type="region of interest" description="Disordered" evidence="1">
    <location>
        <begin position="1"/>
        <end position="56"/>
    </location>
</feature>
<keyword evidence="3" id="KW-1185">Reference proteome</keyword>
<dbReference type="Proteomes" id="UP000828390">
    <property type="component" value="Unassembled WGS sequence"/>
</dbReference>
<feature type="compositionally biased region" description="Polar residues" evidence="1">
    <location>
        <begin position="151"/>
        <end position="168"/>
    </location>
</feature>
<sequence length="175" mass="19132">MPTFPHQQQQVAPIQPIQPQRQSCLSSSTSWQCPSRMVSKSHQWQPSPSLWSTQHMPGQQPISVWGSQDYHYMSNQYPALNPQPSSKTSNSYTNILDLDTGATRAMTPLARSSPLLTANRSEGYTAAASEKTTYSPNVSDFVSTAMTTAGITTRPSSAKTHLGTPQSSSEDDIDI</sequence>
<reference evidence="2" key="1">
    <citation type="journal article" date="2019" name="bioRxiv">
        <title>The Genome of the Zebra Mussel, Dreissena polymorpha: A Resource for Invasive Species Research.</title>
        <authorList>
            <person name="McCartney M.A."/>
            <person name="Auch B."/>
            <person name="Kono T."/>
            <person name="Mallez S."/>
            <person name="Zhang Y."/>
            <person name="Obille A."/>
            <person name="Becker A."/>
            <person name="Abrahante J.E."/>
            <person name="Garbe J."/>
            <person name="Badalamenti J.P."/>
            <person name="Herman A."/>
            <person name="Mangelson H."/>
            <person name="Liachko I."/>
            <person name="Sullivan S."/>
            <person name="Sone E.D."/>
            <person name="Koren S."/>
            <person name="Silverstein K.A.T."/>
            <person name="Beckman K.B."/>
            <person name="Gohl D.M."/>
        </authorList>
    </citation>
    <scope>NUCLEOTIDE SEQUENCE</scope>
    <source>
        <strain evidence="2">Duluth1</strain>
        <tissue evidence="2">Whole animal</tissue>
    </source>
</reference>
<name>A0A9D4JI33_DREPO</name>
<dbReference type="EMBL" id="JAIWYP010000006">
    <property type="protein sequence ID" value="KAH3812780.1"/>
    <property type="molecule type" value="Genomic_DNA"/>
</dbReference>
<protein>
    <submittedName>
        <fullName evidence="2">Uncharacterized protein</fullName>
    </submittedName>
</protein>
<gene>
    <name evidence="2" type="ORF">DPMN_141220</name>
</gene>
<accession>A0A9D4JI33</accession>
<comment type="caution">
    <text evidence="2">The sequence shown here is derived from an EMBL/GenBank/DDBJ whole genome shotgun (WGS) entry which is preliminary data.</text>
</comment>
<reference evidence="2" key="2">
    <citation type="submission" date="2020-11" db="EMBL/GenBank/DDBJ databases">
        <authorList>
            <person name="McCartney M.A."/>
            <person name="Auch B."/>
            <person name="Kono T."/>
            <person name="Mallez S."/>
            <person name="Becker A."/>
            <person name="Gohl D.M."/>
            <person name="Silverstein K.A.T."/>
            <person name="Koren S."/>
            <person name="Bechman K.B."/>
            <person name="Herman A."/>
            <person name="Abrahante J.E."/>
            <person name="Garbe J."/>
        </authorList>
    </citation>
    <scope>NUCLEOTIDE SEQUENCE</scope>
    <source>
        <strain evidence="2">Duluth1</strain>
        <tissue evidence="2">Whole animal</tissue>
    </source>
</reference>
<evidence type="ECO:0000256" key="1">
    <source>
        <dbReference type="SAM" id="MobiDB-lite"/>
    </source>
</evidence>
<feature type="compositionally biased region" description="Low complexity" evidence="1">
    <location>
        <begin position="1"/>
        <end position="22"/>
    </location>
</feature>
<feature type="compositionally biased region" description="Polar residues" evidence="1">
    <location>
        <begin position="23"/>
        <end position="56"/>
    </location>
</feature>
<dbReference type="AlphaFoldDB" id="A0A9D4JI33"/>
<organism evidence="2 3">
    <name type="scientific">Dreissena polymorpha</name>
    <name type="common">Zebra mussel</name>
    <name type="synonym">Mytilus polymorpha</name>
    <dbReference type="NCBI Taxonomy" id="45954"/>
    <lineage>
        <taxon>Eukaryota</taxon>
        <taxon>Metazoa</taxon>
        <taxon>Spiralia</taxon>
        <taxon>Lophotrochozoa</taxon>
        <taxon>Mollusca</taxon>
        <taxon>Bivalvia</taxon>
        <taxon>Autobranchia</taxon>
        <taxon>Heteroconchia</taxon>
        <taxon>Euheterodonta</taxon>
        <taxon>Imparidentia</taxon>
        <taxon>Neoheterodontei</taxon>
        <taxon>Myida</taxon>
        <taxon>Dreissenoidea</taxon>
        <taxon>Dreissenidae</taxon>
        <taxon>Dreissena</taxon>
    </lineage>
</organism>
<proteinExistence type="predicted"/>
<evidence type="ECO:0000313" key="2">
    <source>
        <dbReference type="EMBL" id="KAH3812780.1"/>
    </source>
</evidence>
<evidence type="ECO:0000313" key="3">
    <source>
        <dbReference type="Proteomes" id="UP000828390"/>
    </source>
</evidence>
<feature type="region of interest" description="Disordered" evidence="1">
    <location>
        <begin position="151"/>
        <end position="175"/>
    </location>
</feature>